<evidence type="ECO:0000259" key="1">
    <source>
        <dbReference type="Pfam" id="PF03807"/>
    </source>
</evidence>
<dbReference type="SUPFAM" id="SSF51735">
    <property type="entry name" value="NAD(P)-binding Rossmann-fold domains"/>
    <property type="match status" value="1"/>
</dbReference>
<reference evidence="2 3" key="1">
    <citation type="submission" date="2021-03" db="EMBL/GenBank/DDBJ databases">
        <title>Flavobacterium kribbensis sp. nov, an endophytic bacteria, isolated from soybean.</title>
        <authorList>
            <person name="Lee J."/>
            <person name="Seo J."/>
        </authorList>
    </citation>
    <scope>NUCLEOTIDE SEQUENCE [LARGE SCALE GENOMIC DNA]</scope>
    <source>
        <strain evidence="2 3">BB8</strain>
    </source>
</reference>
<organism evidence="2 3">
    <name type="scientific">Flavobacterium endoglycinae</name>
    <dbReference type="NCBI Taxonomy" id="2816357"/>
    <lineage>
        <taxon>Bacteria</taxon>
        <taxon>Pseudomonadati</taxon>
        <taxon>Bacteroidota</taxon>
        <taxon>Flavobacteriia</taxon>
        <taxon>Flavobacteriales</taxon>
        <taxon>Flavobacteriaceae</taxon>
        <taxon>Flavobacterium</taxon>
    </lineage>
</organism>
<name>A0ABX7QGS0_9FLAO</name>
<protein>
    <submittedName>
        <fullName evidence="2">NAD(P)-binding domain-containing protein</fullName>
    </submittedName>
</protein>
<accession>A0ABX7QGS0</accession>
<dbReference type="RefSeq" id="WP_207296763.1">
    <property type="nucleotide sequence ID" value="NZ_CP071448.1"/>
</dbReference>
<dbReference type="Proteomes" id="UP000663440">
    <property type="component" value="Chromosome"/>
</dbReference>
<dbReference type="EMBL" id="CP071448">
    <property type="protein sequence ID" value="QSW89576.1"/>
    <property type="molecule type" value="Genomic_DNA"/>
</dbReference>
<sequence length="202" mass="22228">MRIGIIGIGSFTLELAIRSAEAGYSVTIHNPRGNSLIKDVIGKIGSNVKSGSLDEAAQSELILLFIPKDDLENIIKNLPDMSGKVILHTSGLIFDPQSLLSGIANAMTYKITASLLPEAKVVKLFNPVQINANHRPYQDKGKEEIFFIADHSDSRNCVRSFLKALSYTPMDLSGKLHLNYSQINQKVHFNPFSSSPFKNTLN</sequence>
<gene>
    <name evidence="2" type="ORF">J0383_01870</name>
</gene>
<feature type="domain" description="Pyrroline-5-carboxylate reductase catalytic N-terminal" evidence="1">
    <location>
        <begin position="2"/>
        <end position="87"/>
    </location>
</feature>
<dbReference type="InterPro" id="IPR028939">
    <property type="entry name" value="P5C_Rdtase_cat_N"/>
</dbReference>
<evidence type="ECO:0000313" key="3">
    <source>
        <dbReference type="Proteomes" id="UP000663440"/>
    </source>
</evidence>
<evidence type="ECO:0000313" key="2">
    <source>
        <dbReference type="EMBL" id="QSW89576.1"/>
    </source>
</evidence>
<proteinExistence type="predicted"/>
<dbReference type="Pfam" id="PF03807">
    <property type="entry name" value="F420_oxidored"/>
    <property type="match status" value="1"/>
</dbReference>
<dbReference type="InterPro" id="IPR036291">
    <property type="entry name" value="NAD(P)-bd_dom_sf"/>
</dbReference>
<keyword evidence="3" id="KW-1185">Reference proteome</keyword>
<dbReference type="Gene3D" id="3.40.50.720">
    <property type="entry name" value="NAD(P)-binding Rossmann-like Domain"/>
    <property type="match status" value="1"/>
</dbReference>